<comment type="caution">
    <text evidence="2">The sequence shown here is derived from an EMBL/GenBank/DDBJ whole genome shotgun (WGS) entry which is preliminary data.</text>
</comment>
<evidence type="ECO:0000313" key="2">
    <source>
        <dbReference type="EMBL" id="MBA9021147.1"/>
    </source>
</evidence>
<sequence>MLDQQDEIGRRNVQDLDQRREFAEAWQYGQRTAQDVCLVSFDIQLDQHAHHRRTCIEAAKEPVERGRPHRQGAVVAGLGETSRS</sequence>
<accession>A0ABR6C9J9</accession>
<organism evidence="2 3">
    <name type="scientific">Aminobacter ciceronei</name>
    <dbReference type="NCBI Taxonomy" id="150723"/>
    <lineage>
        <taxon>Bacteria</taxon>
        <taxon>Pseudomonadati</taxon>
        <taxon>Pseudomonadota</taxon>
        <taxon>Alphaproteobacteria</taxon>
        <taxon>Hyphomicrobiales</taxon>
        <taxon>Phyllobacteriaceae</taxon>
        <taxon>Aminobacter</taxon>
    </lineage>
</organism>
<dbReference type="RefSeq" id="WP_182574479.1">
    <property type="nucleotide sequence ID" value="NZ_JACJHY010000014.1"/>
</dbReference>
<dbReference type="EMBL" id="JACJHZ010000014">
    <property type="protein sequence ID" value="MBA9021147.1"/>
    <property type="molecule type" value="Genomic_DNA"/>
</dbReference>
<keyword evidence="3" id="KW-1185">Reference proteome</keyword>
<name>A0ABR6C9J9_9HYPH</name>
<evidence type="ECO:0000256" key="1">
    <source>
        <dbReference type="SAM" id="MobiDB-lite"/>
    </source>
</evidence>
<reference evidence="2 3" key="1">
    <citation type="submission" date="2020-08" db="EMBL/GenBank/DDBJ databases">
        <title>Genomic Encyclopedia of Type Strains, Phase IV (KMG-IV): sequencing the most valuable type-strain genomes for metagenomic binning, comparative biology and taxonomic classification.</title>
        <authorList>
            <person name="Goeker M."/>
        </authorList>
    </citation>
    <scope>NUCLEOTIDE SEQUENCE [LARGE SCALE GENOMIC DNA]</scope>
    <source>
        <strain evidence="2 3">DSM 17455</strain>
    </source>
</reference>
<dbReference type="Proteomes" id="UP000587524">
    <property type="component" value="Unassembled WGS sequence"/>
</dbReference>
<evidence type="ECO:0000313" key="3">
    <source>
        <dbReference type="Proteomes" id="UP000587524"/>
    </source>
</evidence>
<gene>
    <name evidence="2" type="ORF">HNQ97_003151</name>
</gene>
<protein>
    <submittedName>
        <fullName evidence="2">Uncharacterized protein</fullName>
    </submittedName>
</protein>
<proteinExistence type="predicted"/>
<feature type="region of interest" description="Disordered" evidence="1">
    <location>
        <begin position="61"/>
        <end position="84"/>
    </location>
</feature>